<comment type="caution">
    <text evidence="8">The sequence shown here is derived from an EMBL/GenBank/DDBJ whole genome shotgun (WGS) entry which is preliminary data.</text>
</comment>
<feature type="transmembrane region" description="Helical" evidence="6">
    <location>
        <begin position="23"/>
        <end position="46"/>
    </location>
</feature>
<keyword evidence="9" id="KW-1185">Reference proteome</keyword>
<dbReference type="GO" id="GO:0016020">
    <property type="term" value="C:membrane"/>
    <property type="evidence" value="ECO:0007669"/>
    <property type="project" value="UniProtKB-SubCell"/>
</dbReference>
<keyword evidence="4 6" id="KW-0472">Membrane</keyword>
<keyword evidence="2 6" id="KW-0812">Transmembrane</keyword>
<feature type="transmembrane region" description="Helical" evidence="6">
    <location>
        <begin position="67"/>
        <end position="89"/>
    </location>
</feature>
<evidence type="ECO:0000259" key="7">
    <source>
        <dbReference type="Pfam" id="PF20684"/>
    </source>
</evidence>
<evidence type="ECO:0000256" key="3">
    <source>
        <dbReference type="ARBA" id="ARBA00022989"/>
    </source>
</evidence>
<evidence type="ECO:0000256" key="2">
    <source>
        <dbReference type="ARBA" id="ARBA00022692"/>
    </source>
</evidence>
<feature type="transmembrane region" description="Helical" evidence="6">
    <location>
        <begin position="266"/>
        <end position="286"/>
    </location>
</feature>
<dbReference type="Pfam" id="PF20684">
    <property type="entry name" value="Fung_rhodopsin"/>
    <property type="match status" value="1"/>
</dbReference>
<sequence>MAAMNPTSLPPMDPEWASESNTAQILVVVSIFNFLALGCVGARLYARIWVIKAPGWDDWAMIPAAVSSCHSSICSVAGGWVIFIIQAQYGLGKHYRTIDAADYTKFQHAAFWSVIISSAAGMMFLKLSIALNLLRLSTQRWYQWSLWAIMGLTVVYCIGGMFPFFLNCKPMSGYWDKTLQPKPVCMALPLFIKLGVLNTALNIFTDVVLATLPVPVIWNLQMKLKLRLYVIGILSLGYLAVAMGVIKAVYQIAFGSDMDKTFHYHIFVWGFLQIQFGIIAACAPALRPLVSKMLRLTSYDDYTNEYGSRSHMSGTAVRHKHRNTMRSGMGPRVARDQYELEGREMGDGDSDDCPMPTAKGATVATAKFYNDKTGEGSGSEELILQGGTRNSFKGIMKTTEVTVK</sequence>
<organism evidence="8 9">
    <name type="scientific">Colletotrichum kahawae</name>
    <name type="common">Coffee berry disease fungus</name>
    <dbReference type="NCBI Taxonomy" id="34407"/>
    <lineage>
        <taxon>Eukaryota</taxon>
        <taxon>Fungi</taxon>
        <taxon>Dikarya</taxon>
        <taxon>Ascomycota</taxon>
        <taxon>Pezizomycotina</taxon>
        <taxon>Sordariomycetes</taxon>
        <taxon>Hypocreomycetidae</taxon>
        <taxon>Glomerellales</taxon>
        <taxon>Glomerellaceae</taxon>
        <taxon>Colletotrichum</taxon>
        <taxon>Colletotrichum gloeosporioides species complex</taxon>
    </lineage>
</organism>
<gene>
    <name evidence="8" type="ORF">CKAH01_12697</name>
</gene>
<evidence type="ECO:0000256" key="6">
    <source>
        <dbReference type="SAM" id="Phobius"/>
    </source>
</evidence>
<evidence type="ECO:0000256" key="5">
    <source>
        <dbReference type="ARBA" id="ARBA00038359"/>
    </source>
</evidence>
<dbReference type="PANTHER" id="PTHR33048:SF167">
    <property type="entry name" value="INTEGRAL MEMBRANE PROTEIN"/>
    <property type="match status" value="1"/>
</dbReference>
<keyword evidence="3 6" id="KW-1133">Transmembrane helix</keyword>
<feature type="domain" description="Rhodopsin" evidence="7">
    <location>
        <begin position="42"/>
        <end position="292"/>
    </location>
</feature>
<dbReference type="InterPro" id="IPR052337">
    <property type="entry name" value="SAT4-like"/>
</dbReference>
<accession>A0AAE0DEZ1</accession>
<feature type="transmembrane region" description="Helical" evidence="6">
    <location>
        <begin position="146"/>
        <end position="166"/>
    </location>
</feature>
<proteinExistence type="inferred from homology"/>
<feature type="transmembrane region" description="Helical" evidence="6">
    <location>
        <begin position="186"/>
        <end position="214"/>
    </location>
</feature>
<dbReference type="EMBL" id="VYYT01000033">
    <property type="protein sequence ID" value="KAK2775888.1"/>
    <property type="molecule type" value="Genomic_DNA"/>
</dbReference>
<evidence type="ECO:0000313" key="8">
    <source>
        <dbReference type="EMBL" id="KAK2775888.1"/>
    </source>
</evidence>
<feature type="transmembrane region" description="Helical" evidence="6">
    <location>
        <begin position="109"/>
        <end position="134"/>
    </location>
</feature>
<evidence type="ECO:0000256" key="4">
    <source>
        <dbReference type="ARBA" id="ARBA00023136"/>
    </source>
</evidence>
<dbReference type="Proteomes" id="UP001281614">
    <property type="component" value="Unassembled WGS sequence"/>
</dbReference>
<evidence type="ECO:0000256" key="1">
    <source>
        <dbReference type="ARBA" id="ARBA00004141"/>
    </source>
</evidence>
<comment type="similarity">
    <text evidence="5">Belongs to the SAT4 family.</text>
</comment>
<comment type="subcellular location">
    <subcellularLocation>
        <location evidence="1">Membrane</location>
        <topology evidence="1">Multi-pass membrane protein</topology>
    </subcellularLocation>
</comment>
<name>A0AAE0DEZ1_COLKA</name>
<dbReference type="InterPro" id="IPR049326">
    <property type="entry name" value="Rhodopsin_dom_fungi"/>
</dbReference>
<dbReference type="AlphaFoldDB" id="A0AAE0DEZ1"/>
<feature type="transmembrane region" description="Helical" evidence="6">
    <location>
        <begin position="226"/>
        <end position="246"/>
    </location>
</feature>
<reference evidence="8" key="1">
    <citation type="submission" date="2023-02" db="EMBL/GenBank/DDBJ databases">
        <title>Colletotrichum kahawae CIFC_Que2 genome sequencing and assembly.</title>
        <authorList>
            <person name="Baroncelli R."/>
        </authorList>
    </citation>
    <scope>NUCLEOTIDE SEQUENCE</scope>
    <source>
        <strain evidence="8">CIFC_Que2</strain>
    </source>
</reference>
<dbReference type="PANTHER" id="PTHR33048">
    <property type="entry name" value="PTH11-LIKE INTEGRAL MEMBRANE PROTEIN (AFU_ORTHOLOGUE AFUA_5G11245)"/>
    <property type="match status" value="1"/>
</dbReference>
<evidence type="ECO:0000313" key="9">
    <source>
        <dbReference type="Proteomes" id="UP001281614"/>
    </source>
</evidence>
<protein>
    <submittedName>
        <fullName evidence="8">Integral membrane protein</fullName>
    </submittedName>
</protein>